<evidence type="ECO:0000313" key="2">
    <source>
        <dbReference type="EMBL" id="KAF2811048.1"/>
    </source>
</evidence>
<feature type="compositionally biased region" description="Low complexity" evidence="1">
    <location>
        <begin position="141"/>
        <end position="155"/>
    </location>
</feature>
<sequence length="178" mass="19352">MSNTLYLTGDTFQFRLEPTLSLGVPASRESVRNQNILAKAAAVDDNNLDAFSEVDPKSAPAPRMERRPKNSSNGTKNAATTFDPVDEPAISLETKYGIRIELDNDATRTLRIRFCSADKESSSTLREDEPSSLSTAEQPGSHSTNEQSSSESQQHAIEESSTTKHDSGSSTQTSPIDE</sequence>
<feature type="compositionally biased region" description="Polar residues" evidence="1">
    <location>
        <begin position="131"/>
        <end position="140"/>
    </location>
</feature>
<proteinExistence type="predicted"/>
<feature type="compositionally biased region" description="Basic and acidic residues" evidence="1">
    <location>
        <begin position="118"/>
        <end position="129"/>
    </location>
</feature>
<feature type="compositionally biased region" description="Polar residues" evidence="1">
    <location>
        <begin position="168"/>
        <end position="178"/>
    </location>
</feature>
<feature type="region of interest" description="Disordered" evidence="1">
    <location>
        <begin position="49"/>
        <end position="86"/>
    </location>
</feature>
<reference evidence="2 4" key="1">
    <citation type="journal article" date="2020" name="Stud. Mycol.">
        <title>101 Dothideomycetes genomes: a test case for predicting lifestyles and emergence of pathogens.</title>
        <authorList>
            <person name="Haridas S."/>
            <person name="Albert R."/>
            <person name="Binder M."/>
            <person name="Bloem J."/>
            <person name="Labutti K."/>
            <person name="Salamov A."/>
            <person name="Andreopoulos B."/>
            <person name="Baker S."/>
            <person name="Barry K."/>
            <person name="Bills G."/>
            <person name="Bluhm B."/>
            <person name="Cannon C."/>
            <person name="Castanera R."/>
            <person name="Culley D."/>
            <person name="Daum C."/>
            <person name="Ezra D."/>
            <person name="Gonzalez J."/>
            <person name="Henrissat B."/>
            <person name="Kuo A."/>
            <person name="Liang C."/>
            <person name="Lipzen A."/>
            <person name="Lutzoni F."/>
            <person name="Magnuson J."/>
            <person name="Mondo S."/>
            <person name="Nolan M."/>
            <person name="Ohm R."/>
            <person name="Pangilinan J."/>
            <person name="Park H.-J."/>
            <person name="Ramirez L."/>
            <person name="Alfaro M."/>
            <person name="Sun H."/>
            <person name="Tritt A."/>
            <person name="Yoshinaga Y."/>
            <person name="Zwiers L.-H."/>
            <person name="Turgeon B."/>
            <person name="Goodwin S."/>
            <person name="Spatafora J."/>
            <person name="Crous P."/>
            <person name="Grigoriev I."/>
        </authorList>
    </citation>
    <scope>NUCLEOTIDE SEQUENCE</scope>
    <source>
        <strain evidence="2 4">CBS 304.34</strain>
    </source>
</reference>
<accession>A0A6A6YR72</accession>
<organism evidence="2">
    <name type="scientific">Mytilinidion resinicola</name>
    <dbReference type="NCBI Taxonomy" id="574789"/>
    <lineage>
        <taxon>Eukaryota</taxon>
        <taxon>Fungi</taxon>
        <taxon>Dikarya</taxon>
        <taxon>Ascomycota</taxon>
        <taxon>Pezizomycotina</taxon>
        <taxon>Dothideomycetes</taxon>
        <taxon>Pleosporomycetidae</taxon>
        <taxon>Mytilinidiales</taxon>
        <taxon>Mytilinidiaceae</taxon>
        <taxon>Mytilinidion</taxon>
    </lineage>
</organism>
<evidence type="ECO:0000313" key="3">
    <source>
        <dbReference type="Proteomes" id="UP000504636"/>
    </source>
</evidence>
<keyword evidence="3" id="KW-1185">Reference proteome</keyword>
<dbReference type="EMBL" id="MU003699">
    <property type="protein sequence ID" value="KAF2811048.1"/>
    <property type="molecule type" value="Genomic_DNA"/>
</dbReference>
<dbReference type="AlphaFoldDB" id="A0A6A6YR72"/>
<gene>
    <name evidence="2 4" type="ORF">BDZ99DRAFT_475899</name>
</gene>
<evidence type="ECO:0000313" key="4">
    <source>
        <dbReference type="RefSeq" id="XP_033578012.1"/>
    </source>
</evidence>
<dbReference type="RefSeq" id="XP_033578012.1">
    <property type="nucleotide sequence ID" value="XM_033722024.1"/>
</dbReference>
<evidence type="ECO:0000256" key="1">
    <source>
        <dbReference type="SAM" id="MobiDB-lite"/>
    </source>
</evidence>
<reference evidence="4" key="3">
    <citation type="submission" date="2025-04" db="UniProtKB">
        <authorList>
            <consortium name="RefSeq"/>
        </authorList>
    </citation>
    <scope>IDENTIFICATION</scope>
    <source>
        <strain evidence="4">CBS 304.34</strain>
    </source>
</reference>
<dbReference type="Proteomes" id="UP000504636">
    <property type="component" value="Unplaced"/>
</dbReference>
<protein>
    <submittedName>
        <fullName evidence="2 4">Uncharacterized protein</fullName>
    </submittedName>
</protein>
<dbReference type="GeneID" id="54462917"/>
<feature type="region of interest" description="Disordered" evidence="1">
    <location>
        <begin position="118"/>
        <end position="178"/>
    </location>
</feature>
<reference evidence="4" key="2">
    <citation type="submission" date="2020-04" db="EMBL/GenBank/DDBJ databases">
        <authorList>
            <consortium name="NCBI Genome Project"/>
        </authorList>
    </citation>
    <scope>NUCLEOTIDE SEQUENCE</scope>
    <source>
        <strain evidence="4">CBS 304.34</strain>
    </source>
</reference>
<feature type="compositionally biased region" description="Basic and acidic residues" evidence="1">
    <location>
        <begin position="156"/>
        <end position="167"/>
    </location>
</feature>
<feature type="compositionally biased region" description="Polar residues" evidence="1">
    <location>
        <begin position="70"/>
        <end position="80"/>
    </location>
</feature>
<name>A0A6A6YR72_9PEZI</name>